<dbReference type="Proteomes" id="UP001597018">
    <property type="component" value="Unassembled WGS sequence"/>
</dbReference>
<keyword evidence="3" id="KW-1185">Reference proteome</keyword>
<reference evidence="3" key="1">
    <citation type="journal article" date="2019" name="Int. J. Syst. Evol. Microbiol.">
        <title>The Global Catalogue of Microorganisms (GCM) 10K type strain sequencing project: providing services to taxonomists for standard genome sequencing and annotation.</title>
        <authorList>
            <consortium name="The Broad Institute Genomics Platform"/>
            <consortium name="The Broad Institute Genome Sequencing Center for Infectious Disease"/>
            <person name="Wu L."/>
            <person name="Ma J."/>
        </authorList>
    </citation>
    <scope>NUCLEOTIDE SEQUENCE [LARGE SCALE GENOMIC DNA]</scope>
    <source>
        <strain evidence="3">CCUG 56401</strain>
    </source>
</reference>
<organism evidence="2 3">
    <name type="scientific">Saccharopolyspora rosea</name>
    <dbReference type="NCBI Taxonomy" id="524884"/>
    <lineage>
        <taxon>Bacteria</taxon>
        <taxon>Bacillati</taxon>
        <taxon>Actinomycetota</taxon>
        <taxon>Actinomycetes</taxon>
        <taxon>Pseudonocardiales</taxon>
        <taxon>Pseudonocardiaceae</taxon>
        <taxon>Saccharopolyspora</taxon>
    </lineage>
</organism>
<accession>A0ABW3FSA4</accession>
<evidence type="ECO:0000313" key="3">
    <source>
        <dbReference type="Proteomes" id="UP001597018"/>
    </source>
</evidence>
<feature type="transmembrane region" description="Helical" evidence="1">
    <location>
        <begin position="120"/>
        <end position="142"/>
    </location>
</feature>
<proteinExistence type="predicted"/>
<dbReference type="PANTHER" id="PTHR42305">
    <property type="entry name" value="MEMBRANE PROTEIN RV1733C-RELATED"/>
    <property type="match status" value="1"/>
</dbReference>
<dbReference type="PANTHER" id="PTHR42305:SF1">
    <property type="entry name" value="MEMBRANE PROTEIN RV1733C-RELATED"/>
    <property type="match status" value="1"/>
</dbReference>
<dbReference type="InterPro" id="IPR039708">
    <property type="entry name" value="MT1774/Rv1733c-like"/>
</dbReference>
<keyword evidence="1" id="KW-0812">Transmembrane</keyword>
<keyword evidence="1" id="KW-1133">Transmembrane helix</keyword>
<feature type="transmembrane region" description="Helical" evidence="1">
    <location>
        <begin position="12"/>
        <end position="31"/>
    </location>
</feature>
<dbReference type="EMBL" id="JBHTIW010000010">
    <property type="protein sequence ID" value="MFD0921025.1"/>
    <property type="molecule type" value="Genomic_DNA"/>
</dbReference>
<comment type="caution">
    <text evidence="2">The sequence shown here is derived from an EMBL/GenBank/DDBJ whole genome shotgun (WGS) entry which is preliminary data.</text>
</comment>
<protein>
    <recommendedName>
        <fullName evidence="4">Integral membrane protein</fullName>
    </recommendedName>
</protein>
<evidence type="ECO:0000313" key="2">
    <source>
        <dbReference type="EMBL" id="MFD0921025.1"/>
    </source>
</evidence>
<evidence type="ECO:0008006" key="4">
    <source>
        <dbReference type="Google" id="ProtNLM"/>
    </source>
</evidence>
<gene>
    <name evidence="2" type="ORF">ACFQ16_14855</name>
</gene>
<evidence type="ECO:0000256" key="1">
    <source>
        <dbReference type="SAM" id="Phobius"/>
    </source>
</evidence>
<name>A0ABW3FSA4_9PSEU</name>
<keyword evidence="1" id="KW-0472">Membrane</keyword>
<dbReference type="RefSeq" id="WP_263249069.1">
    <property type="nucleotide sequence ID" value="NZ_BAABLT010000048.1"/>
</dbReference>
<sequence length="171" mass="18409">MRRPTDWFEPVALLIIVLVGVVTVVFAVGTAQSELRDRMGQVQVEQSTRHQVQASVVAQVSGEGTATRSVAVRWGQPPDEHFAVVDVPSRTPPNGTVPVWLDQRGRLVAPPMTPGEATQAAGIAGAGVLVGSAVGTLLLFALARWVVVRRRLAAWAAEWEEVGPQWRNHAP</sequence>